<dbReference type="PANTHER" id="PTHR34967:SF2">
    <property type="entry name" value="OS05G0586700 PROTEIN"/>
    <property type="match status" value="1"/>
</dbReference>
<dbReference type="AlphaFoldDB" id="A0A6P5FQA0"/>
<protein>
    <submittedName>
        <fullName evidence="3">Uncharacterized protein LOC109717212</fullName>
    </submittedName>
</protein>
<keyword evidence="2" id="KW-1185">Reference proteome</keyword>
<reference evidence="3" key="2">
    <citation type="submission" date="2025-08" db="UniProtKB">
        <authorList>
            <consortium name="RefSeq"/>
        </authorList>
    </citation>
    <scope>IDENTIFICATION</scope>
    <source>
        <tissue evidence="3">Leaf</tissue>
    </source>
</reference>
<feature type="transmembrane region" description="Helical" evidence="1">
    <location>
        <begin position="143"/>
        <end position="163"/>
    </location>
</feature>
<organism evidence="2 3">
    <name type="scientific">Ananas comosus</name>
    <name type="common">Pineapple</name>
    <name type="synonym">Ananas ananas</name>
    <dbReference type="NCBI Taxonomy" id="4615"/>
    <lineage>
        <taxon>Eukaryota</taxon>
        <taxon>Viridiplantae</taxon>
        <taxon>Streptophyta</taxon>
        <taxon>Embryophyta</taxon>
        <taxon>Tracheophyta</taxon>
        <taxon>Spermatophyta</taxon>
        <taxon>Magnoliopsida</taxon>
        <taxon>Liliopsida</taxon>
        <taxon>Poales</taxon>
        <taxon>Bromeliaceae</taxon>
        <taxon>Bromelioideae</taxon>
        <taxon>Ananas</taxon>
    </lineage>
</organism>
<feature type="transmembrane region" description="Helical" evidence="1">
    <location>
        <begin position="24"/>
        <end position="45"/>
    </location>
</feature>
<dbReference type="PANTHER" id="PTHR34967">
    <property type="entry name" value="OS02G0257200 PROTEIN"/>
    <property type="match status" value="1"/>
</dbReference>
<keyword evidence="1" id="KW-1133">Transmembrane helix</keyword>
<keyword evidence="1" id="KW-0812">Transmembrane</keyword>
<evidence type="ECO:0000256" key="1">
    <source>
        <dbReference type="SAM" id="Phobius"/>
    </source>
</evidence>
<feature type="transmembrane region" description="Helical" evidence="1">
    <location>
        <begin position="99"/>
        <end position="123"/>
    </location>
</feature>
<dbReference type="RefSeq" id="XP_020098471.1">
    <property type="nucleotide sequence ID" value="XM_020242882.1"/>
</dbReference>
<feature type="transmembrane region" description="Helical" evidence="1">
    <location>
        <begin position="214"/>
        <end position="237"/>
    </location>
</feature>
<evidence type="ECO:0000313" key="3">
    <source>
        <dbReference type="RefSeq" id="XP_020098471.1"/>
    </source>
</evidence>
<dbReference type="Proteomes" id="UP000515123">
    <property type="component" value="Linkage group 11"/>
</dbReference>
<dbReference type="OrthoDB" id="1689175at2759"/>
<keyword evidence="1" id="KW-0472">Membrane</keyword>
<evidence type="ECO:0000313" key="2">
    <source>
        <dbReference type="Proteomes" id="UP000515123"/>
    </source>
</evidence>
<feature type="transmembrane region" description="Helical" evidence="1">
    <location>
        <begin position="57"/>
        <end position="78"/>
    </location>
</feature>
<dbReference type="GeneID" id="109717212"/>
<gene>
    <name evidence="3" type="primary">LOC109717212</name>
</gene>
<name>A0A6P5FQA0_ANACO</name>
<proteinExistence type="predicted"/>
<reference evidence="2" key="1">
    <citation type="journal article" date="2015" name="Nat. Genet.">
        <title>The pineapple genome and the evolution of CAM photosynthesis.</title>
        <authorList>
            <person name="Ming R."/>
            <person name="VanBuren R."/>
            <person name="Wai C.M."/>
            <person name="Tang H."/>
            <person name="Schatz M.C."/>
            <person name="Bowers J.E."/>
            <person name="Lyons E."/>
            <person name="Wang M.L."/>
            <person name="Chen J."/>
            <person name="Biggers E."/>
            <person name="Zhang J."/>
            <person name="Huang L."/>
            <person name="Zhang L."/>
            <person name="Miao W."/>
            <person name="Zhang J."/>
            <person name="Ye Z."/>
            <person name="Miao C."/>
            <person name="Lin Z."/>
            <person name="Wang H."/>
            <person name="Zhou H."/>
            <person name="Yim W.C."/>
            <person name="Priest H.D."/>
            <person name="Zheng C."/>
            <person name="Woodhouse M."/>
            <person name="Edger P.P."/>
            <person name="Guyot R."/>
            <person name="Guo H.B."/>
            <person name="Guo H."/>
            <person name="Zheng G."/>
            <person name="Singh R."/>
            <person name="Sharma A."/>
            <person name="Min X."/>
            <person name="Zheng Y."/>
            <person name="Lee H."/>
            <person name="Gurtowski J."/>
            <person name="Sedlazeck F.J."/>
            <person name="Harkess A."/>
            <person name="McKain M.R."/>
            <person name="Liao Z."/>
            <person name="Fang J."/>
            <person name="Liu J."/>
            <person name="Zhang X."/>
            <person name="Zhang Q."/>
            <person name="Hu W."/>
            <person name="Qin Y."/>
            <person name="Wang K."/>
            <person name="Chen L.Y."/>
            <person name="Shirley N."/>
            <person name="Lin Y.R."/>
            <person name="Liu L.Y."/>
            <person name="Hernandez A.G."/>
            <person name="Wright C.L."/>
            <person name="Bulone V."/>
            <person name="Tuskan G.A."/>
            <person name="Heath K."/>
            <person name="Zee F."/>
            <person name="Moore P.H."/>
            <person name="Sunkar R."/>
            <person name="Leebens-Mack J.H."/>
            <person name="Mockler T."/>
            <person name="Bennetzen J.L."/>
            <person name="Freeling M."/>
            <person name="Sankoff D."/>
            <person name="Paterson A.H."/>
            <person name="Zhu X."/>
            <person name="Yang X."/>
            <person name="Smith J.A."/>
            <person name="Cushman J.C."/>
            <person name="Paull R.E."/>
            <person name="Yu Q."/>
        </authorList>
    </citation>
    <scope>NUCLEOTIDE SEQUENCE [LARGE SCALE GENOMIC DNA]</scope>
    <source>
        <strain evidence="2">cv. F153</strain>
    </source>
</reference>
<accession>A0A6P5FQA0</accession>
<sequence length="288" mass="31495">MVKLVTARESRAYGPRGARNRWEYINAGVYVFASLLLLAGFAAQLPAAGPRSRSSEFGLVVALVALAIAAAASAHDLAAHAAGIDCRVGLVRFDLQLGLVEFAVPAVCFLGSVLSFVGVLLLLSQVRENRGYSYRLEKHALNALIAGPLLWLVGSILNACQVYERADGRTQILQSSVNLPFLMGSLLFLVGGFFNRHYVSGSPHPESEIMAKSWAWLCLFGSLLFFVGGLCNVLKVFEMQQADGLRLEKLRGGAQERLSRDREGRVPLNWEESRRRRPGEEARAVSVH</sequence>
<feature type="transmembrane region" description="Helical" evidence="1">
    <location>
        <begin position="175"/>
        <end position="194"/>
    </location>
</feature>